<dbReference type="SUPFAM" id="SSF49599">
    <property type="entry name" value="TRAF domain-like"/>
    <property type="match status" value="1"/>
</dbReference>
<dbReference type="InterPro" id="IPR002083">
    <property type="entry name" value="MATH/TRAF_dom"/>
</dbReference>
<dbReference type="InterPro" id="IPR008974">
    <property type="entry name" value="TRAF-like"/>
</dbReference>
<feature type="domain" description="MATH" evidence="1">
    <location>
        <begin position="18"/>
        <end position="155"/>
    </location>
</feature>
<gene>
    <name evidence="2" type="ORF">NCGR_LOCUS38494</name>
</gene>
<keyword evidence="3" id="KW-1185">Reference proteome</keyword>
<dbReference type="Gene3D" id="2.60.210.10">
    <property type="entry name" value="Apoptosis, Tumor Necrosis Factor Receptor Associated Protein 2, Chain A"/>
    <property type="match status" value="1"/>
</dbReference>
<accession>A0A811Q770</accession>
<dbReference type="EMBL" id="CAJGYO010000009">
    <property type="protein sequence ID" value="CAD6254895.1"/>
    <property type="molecule type" value="Genomic_DNA"/>
</dbReference>
<evidence type="ECO:0000259" key="1">
    <source>
        <dbReference type="PROSITE" id="PS50144"/>
    </source>
</evidence>
<evidence type="ECO:0000313" key="3">
    <source>
        <dbReference type="Proteomes" id="UP000604825"/>
    </source>
</evidence>
<reference evidence="2" key="1">
    <citation type="submission" date="2020-10" db="EMBL/GenBank/DDBJ databases">
        <authorList>
            <person name="Han B."/>
            <person name="Lu T."/>
            <person name="Zhao Q."/>
            <person name="Huang X."/>
            <person name="Zhao Y."/>
        </authorList>
    </citation>
    <scope>NUCLEOTIDE SEQUENCE</scope>
</reference>
<comment type="caution">
    <text evidence="2">The sequence shown here is derived from an EMBL/GenBank/DDBJ whole genome shotgun (WGS) entry which is preliminary data.</text>
</comment>
<dbReference type="AlphaFoldDB" id="A0A811Q770"/>
<dbReference type="PANTHER" id="PTHR46162">
    <property type="entry name" value="TRAF-LIKE FAMILY PROTEIN"/>
    <property type="match status" value="1"/>
</dbReference>
<name>A0A811Q770_9POAL</name>
<evidence type="ECO:0000313" key="2">
    <source>
        <dbReference type="EMBL" id="CAD6254895.1"/>
    </source>
</evidence>
<dbReference type="Pfam" id="PF22486">
    <property type="entry name" value="MATH_2"/>
    <property type="match status" value="1"/>
</dbReference>
<dbReference type="OrthoDB" id="1883087at2759"/>
<dbReference type="PROSITE" id="PS50144">
    <property type="entry name" value="MATH"/>
    <property type="match status" value="1"/>
</dbReference>
<protein>
    <recommendedName>
        <fullName evidence="1">MATH domain-containing protein</fullName>
    </recommendedName>
</protein>
<dbReference type="Proteomes" id="UP000604825">
    <property type="component" value="Unassembled WGS sequence"/>
</dbReference>
<proteinExistence type="predicted"/>
<sequence>MALKNSSGFLVNNNCVIGVKFIKVVTTKAKTTSEKLFVKNTSTLPEAKSAYTWCIVDFFGMKNPGSIRLDKEENHISLYLKKMINDLPEDYAILVEFTLSIKNQEGRKHLKTTGRTQFSNNVRIWGWENVVSMEDIQDSSNGYLIKTKCCIEAEVKIVGSSRMK</sequence>
<dbReference type="PANTHER" id="PTHR46162:SF32">
    <property type="entry name" value="MATH DOMAIN-CONTAINING PROTEIN"/>
    <property type="match status" value="1"/>
</dbReference>
<organism evidence="2 3">
    <name type="scientific">Miscanthus lutarioriparius</name>
    <dbReference type="NCBI Taxonomy" id="422564"/>
    <lineage>
        <taxon>Eukaryota</taxon>
        <taxon>Viridiplantae</taxon>
        <taxon>Streptophyta</taxon>
        <taxon>Embryophyta</taxon>
        <taxon>Tracheophyta</taxon>
        <taxon>Spermatophyta</taxon>
        <taxon>Magnoliopsida</taxon>
        <taxon>Liliopsida</taxon>
        <taxon>Poales</taxon>
        <taxon>Poaceae</taxon>
        <taxon>PACMAD clade</taxon>
        <taxon>Panicoideae</taxon>
        <taxon>Andropogonodae</taxon>
        <taxon>Andropogoneae</taxon>
        <taxon>Saccharinae</taxon>
        <taxon>Miscanthus</taxon>
    </lineage>
</organism>